<accession>X0YNW1</accession>
<comment type="caution">
    <text evidence="1">The sequence shown here is derived from an EMBL/GenBank/DDBJ whole genome shotgun (WGS) entry which is preliminary data.</text>
</comment>
<name>X0YNW1_9ZZZZ</name>
<feature type="non-terminal residue" evidence="1">
    <location>
        <position position="44"/>
    </location>
</feature>
<reference evidence="1" key="1">
    <citation type="journal article" date="2014" name="Front. Microbiol.">
        <title>High frequency of phylogenetically diverse reductive dehalogenase-homologous genes in deep subseafloor sedimentary metagenomes.</title>
        <authorList>
            <person name="Kawai M."/>
            <person name="Futagami T."/>
            <person name="Toyoda A."/>
            <person name="Takaki Y."/>
            <person name="Nishi S."/>
            <person name="Hori S."/>
            <person name="Arai W."/>
            <person name="Tsubouchi T."/>
            <person name="Morono Y."/>
            <person name="Uchiyama I."/>
            <person name="Ito T."/>
            <person name="Fujiyama A."/>
            <person name="Inagaki F."/>
            <person name="Takami H."/>
        </authorList>
    </citation>
    <scope>NUCLEOTIDE SEQUENCE</scope>
    <source>
        <strain evidence="1">Expedition CK06-06</strain>
    </source>
</reference>
<dbReference type="AlphaFoldDB" id="X0YNW1"/>
<proteinExistence type="predicted"/>
<protein>
    <submittedName>
        <fullName evidence="1">Uncharacterized protein</fullName>
    </submittedName>
</protein>
<evidence type="ECO:0000313" key="1">
    <source>
        <dbReference type="EMBL" id="GAG50143.1"/>
    </source>
</evidence>
<dbReference type="EMBL" id="BARS01050633">
    <property type="protein sequence ID" value="GAG50143.1"/>
    <property type="molecule type" value="Genomic_DNA"/>
</dbReference>
<gene>
    <name evidence="1" type="ORF">S01H1_75547</name>
</gene>
<sequence>MTWIGRDPYVLIDFLHALEKAEAEAEANRLAIIQAAAEGGGVVT</sequence>
<organism evidence="1">
    <name type="scientific">marine sediment metagenome</name>
    <dbReference type="NCBI Taxonomy" id="412755"/>
    <lineage>
        <taxon>unclassified sequences</taxon>
        <taxon>metagenomes</taxon>
        <taxon>ecological metagenomes</taxon>
    </lineage>
</organism>